<evidence type="ECO:0000313" key="1">
    <source>
        <dbReference type="EMBL" id="QDT18320.1"/>
    </source>
</evidence>
<proteinExistence type="predicted"/>
<dbReference type="EMBL" id="CP036266">
    <property type="protein sequence ID" value="QDT18320.1"/>
    <property type="molecule type" value="Genomic_DNA"/>
</dbReference>
<organism evidence="1 2">
    <name type="scientific">Gimesia chilikensis</name>
    <dbReference type="NCBI Taxonomy" id="2605989"/>
    <lineage>
        <taxon>Bacteria</taxon>
        <taxon>Pseudomonadati</taxon>
        <taxon>Planctomycetota</taxon>
        <taxon>Planctomycetia</taxon>
        <taxon>Planctomycetales</taxon>
        <taxon>Planctomycetaceae</taxon>
        <taxon>Gimesia</taxon>
    </lineage>
</organism>
<gene>
    <name evidence="1" type="ORF">HG66A1_00790</name>
</gene>
<reference evidence="1 2" key="1">
    <citation type="submission" date="2019-02" db="EMBL/GenBank/DDBJ databases">
        <title>Deep-cultivation of Planctomycetes and their phenomic and genomic characterization uncovers novel biology.</title>
        <authorList>
            <person name="Wiegand S."/>
            <person name="Jogler M."/>
            <person name="Boedeker C."/>
            <person name="Pinto D."/>
            <person name="Vollmers J."/>
            <person name="Rivas-Marin E."/>
            <person name="Kohn T."/>
            <person name="Peeters S.H."/>
            <person name="Heuer A."/>
            <person name="Rast P."/>
            <person name="Oberbeckmann S."/>
            <person name="Bunk B."/>
            <person name="Jeske O."/>
            <person name="Meyerdierks A."/>
            <person name="Storesund J.E."/>
            <person name="Kallscheuer N."/>
            <person name="Luecker S."/>
            <person name="Lage O.M."/>
            <person name="Pohl T."/>
            <person name="Merkel B.J."/>
            <person name="Hornburger P."/>
            <person name="Mueller R.-W."/>
            <person name="Bruemmer F."/>
            <person name="Labrenz M."/>
            <person name="Spormann A.M."/>
            <person name="Op den Camp H."/>
            <person name="Overmann J."/>
            <person name="Amann R."/>
            <person name="Jetten M.S.M."/>
            <person name="Mascher T."/>
            <person name="Medema M.H."/>
            <person name="Devos D.P."/>
            <person name="Kaster A.-K."/>
            <person name="Ovreas L."/>
            <person name="Rohde M."/>
            <person name="Galperin M.Y."/>
            <person name="Jogler C."/>
        </authorList>
    </citation>
    <scope>NUCLEOTIDE SEQUENCE [LARGE SCALE GENOMIC DNA]</scope>
    <source>
        <strain evidence="1 2">HG66A1</strain>
    </source>
</reference>
<dbReference type="AlphaFoldDB" id="A0A517PG12"/>
<dbReference type="Proteomes" id="UP000320421">
    <property type="component" value="Chromosome"/>
</dbReference>
<keyword evidence="2" id="KW-1185">Reference proteome</keyword>
<name>A0A517PG12_9PLAN</name>
<evidence type="ECO:0000313" key="2">
    <source>
        <dbReference type="Proteomes" id="UP000320421"/>
    </source>
</evidence>
<dbReference type="OrthoDB" id="289141at2"/>
<accession>A0A517PG12</accession>
<sequence>MSGQFDTPSKFPAKVLASLRPGFLTVFIGYGQGLADGGIPYEVPIDDIPFDLRLPNSEFTAIIDPANSGIIDIERNTPE</sequence>
<dbReference type="RefSeq" id="WP_145179742.1">
    <property type="nucleotide sequence ID" value="NZ_CP036266.1"/>
</dbReference>
<protein>
    <submittedName>
        <fullName evidence="1">Uncharacterized protein</fullName>
    </submittedName>
</protein>